<dbReference type="Pfam" id="PF04082">
    <property type="entry name" value="Fungal_trans"/>
    <property type="match status" value="1"/>
</dbReference>
<dbReference type="GO" id="GO:0006351">
    <property type="term" value="P:DNA-templated transcription"/>
    <property type="evidence" value="ECO:0007669"/>
    <property type="project" value="InterPro"/>
</dbReference>
<feature type="domain" description="Xylanolytic transcriptional activator regulatory" evidence="2">
    <location>
        <begin position="137"/>
        <end position="212"/>
    </location>
</feature>
<keyword evidence="1" id="KW-0539">Nucleus</keyword>
<evidence type="ECO:0000259" key="2">
    <source>
        <dbReference type="SMART" id="SM00906"/>
    </source>
</evidence>
<accession>A0A6A4HDU0</accession>
<dbReference type="PANTHER" id="PTHR46910:SF38">
    <property type="entry name" value="ZN(2)-C6 FUNGAL-TYPE DOMAIN-CONTAINING PROTEIN"/>
    <property type="match status" value="1"/>
</dbReference>
<evidence type="ECO:0000256" key="1">
    <source>
        <dbReference type="ARBA" id="ARBA00023242"/>
    </source>
</evidence>
<dbReference type="InterPro" id="IPR050987">
    <property type="entry name" value="AtrR-like"/>
</dbReference>
<gene>
    <name evidence="3" type="ORF">BT96DRAFT_826284</name>
</gene>
<evidence type="ECO:0000313" key="4">
    <source>
        <dbReference type="Proteomes" id="UP000799118"/>
    </source>
</evidence>
<dbReference type="CDD" id="cd12148">
    <property type="entry name" value="fungal_TF_MHR"/>
    <property type="match status" value="1"/>
</dbReference>
<dbReference type="EMBL" id="ML769531">
    <property type="protein sequence ID" value="KAE9395424.1"/>
    <property type="molecule type" value="Genomic_DNA"/>
</dbReference>
<reference evidence="3" key="1">
    <citation type="journal article" date="2019" name="Environ. Microbiol.">
        <title>Fungal ecological strategies reflected in gene transcription - a case study of two litter decomposers.</title>
        <authorList>
            <person name="Barbi F."/>
            <person name="Kohler A."/>
            <person name="Barry K."/>
            <person name="Baskaran P."/>
            <person name="Daum C."/>
            <person name="Fauchery L."/>
            <person name="Ihrmark K."/>
            <person name="Kuo A."/>
            <person name="LaButti K."/>
            <person name="Lipzen A."/>
            <person name="Morin E."/>
            <person name="Grigoriev I.V."/>
            <person name="Henrissat B."/>
            <person name="Lindahl B."/>
            <person name="Martin F."/>
        </authorList>
    </citation>
    <scope>NUCLEOTIDE SEQUENCE</scope>
    <source>
        <strain evidence="3">JB14</strain>
    </source>
</reference>
<dbReference type="PANTHER" id="PTHR46910">
    <property type="entry name" value="TRANSCRIPTION FACTOR PDR1"/>
    <property type="match status" value="1"/>
</dbReference>
<name>A0A6A4HDU0_9AGAR</name>
<protein>
    <recommendedName>
        <fullName evidence="2">Xylanolytic transcriptional activator regulatory domain-containing protein</fullName>
    </recommendedName>
</protein>
<proteinExistence type="predicted"/>
<dbReference type="SMART" id="SM00906">
    <property type="entry name" value="Fungal_trans"/>
    <property type="match status" value="1"/>
</dbReference>
<dbReference type="GO" id="GO:0003700">
    <property type="term" value="F:DNA-binding transcription factor activity"/>
    <property type="evidence" value="ECO:0007669"/>
    <property type="project" value="InterPro"/>
</dbReference>
<dbReference type="Proteomes" id="UP000799118">
    <property type="component" value="Unassembled WGS sequence"/>
</dbReference>
<keyword evidence="4" id="KW-1185">Reference proteome</keyword>
<dbReference type="GO" id="GO:0003677">
    <property type="term" value="F:DNA binding"/>
    <property type="evidence" value="ECO:0007669"/>
    <property type="project" value="InterPro"/>
</dbReference>
<dbReference type="InterPro" id="IPR007219">
    <property type="entry name" value="XnlR_reg_dom"/>
</dbReference>
<organism evidence="3 4">
    <name type="scientific">Gymnopus androsaceus JB14</name>
    <dbReference type="NCBI Taxonomy" id="1447944"/>
    <lineage>
        <taxon>Eukaryota</taxon>
        <taxon>Fungi</taxon>
        <taxon>Dikarya</taxon>
        <taxon>Basidiomycota</taxon>
        <taxon>Agaricomycotina</taxon>
        <taxon>Agaricomycetes</taxon>
        <taxon>Agaricomycetidae</taxon>
        <taxon>Agaricales</taxon>
        <taxon>Marasmiineae</taxon>
        <taxon>Omphalotaceae</taxon>
        <taxon>Gymnopus</taxon>
    </lineage>
</organism>
<dbReference type="GO" id="GO:0008270">
    <property type="term" value="F:zinc ion binding"/>
    <property type="evidence" value="ECO:0007669"/>
    <property type="project" value="InterPro"/>
</dbReference>
<dbReference type="AlphaFoldDB" id="A0A6A4HDU0"/>
<dbReference type="OrthoDB" id="4456959at2759"/>
<evidence type="ECO:0000313" key="3">
    <source>
        <dbReference type="EMBL" id="KAE9395424.1"/>
    </source>
</evidence>
<sequence>MITSGIRFHEPEDPVYTFPEDDLMQQLISTYFACVNPYFPLLNGPIFKQQVFEEKLHLRDPTFAATLLAVCSLGSRHCRDPRNLYEGSQSERSAGWKYFQQIRLARAKLIQPASLFEIQLYVLSTLFLQPTPLGDMTSSLIGMGIRFAQELGAHRKQPPGKTHQERVERELWKRAYWILVVLDFLQSAATGRPRATTEDDYDLDHLIECDDLYWIASDTGLTFVQPPGQPSYVAYWNHFLRLFHFAGRSQSYIPSILRAELPNWSESAPEALQQALHKLDSTINQWVDSTPDHLRWDPHNPNTVFFRQSVMLRTVLLYFQMRVHAWWIRPGPVSQLSFSSLAICTNAARSFIHVLLIYHQRPDFVMMPHMIVGPIPVILSPLSDFLIARSVSECSITPYQYLETDMDEFRFGPWKGFS</sequence>